<name>A0ABQ0AVJ0_9FIRM</name>
<feature type="compositionally biased region" description="Polar residues" evidence="1">
    <location>
        <begin position="495"/>
        <end position="540"/>
    </location>
</feature>
<keyword evidence="2" id="KW-0732">Signal</keyword>
<feature type="compositionally biased region" description="Low complexity" evidence="1">
    <location>
        <begin position="439"/>
        <end position="460"/>
    </location>
</feature>
<evidence type="ECO:0000256" key="1">
    <source>
        <dbReference type="SAM" id="MobiDB-lite"/>
    </source>
</evidence>
<feature type="compositionally biased region" description="Polar residues" evidence="1">
    <location>
        <begin position="461"/>
        <end position="485"/>
    </location>
</feature>
<sequence>MRIRSKQIMAAALAAAITATGAGSGLFADADIWETSLPAYGAPASVETDETMYVNLDLYGKTTKVNVVKGCNLNGITNFTDYGTYTAVENMSTGDQPQLGDGQVTWNLPADQKGRFYYKCTLDNEQVALPWTFDVSYKLNGVPVNGEELAGASGLVEIHVTATPNENADLYYRNNMILMVAVPVDLSKCYSVDADGSQTQNMGQYTGVVFTALPGEDGDYTVRIGTDSFETTGVIMAMTPGTVSDLEHIKDLKKAKDTWKDAGDDLYDSLEQMAQSVEDMRNGVNQMQSGLAAADRAREKWSSSKDSILAGNDQSLAALTAMSDQLGTMVPHLQTAKETAEVVHSSMGDIVGTMGEMQEPLGKLYTRLRNIKSSTASIGEQLPDIRDDLGYLIQTNATFQVQTTEILEQMAGLMSELEEYDAEALEIDAADTRAVENQTTESAGNETSESETTGNETAGSDTSESETTGNKTAGSDTSESETTGNEAAGSDTGESETTGNETAGSDTGESETTGNEAAGNDTSGSEATDNESAGTGNTGNSDSTDAASDSSEQTLSRAVPRAQIKKNEVPMVTESASSQNLQEMVQMLQKINQDSQKFTETASNLMDDISDSAQYSADLADNMDMLIEDVTALHDSLDVYYPDLQASLDDLSALVERTTEALNSSVSTLTIVQNTLKASSGDIDDAARESLQASMELLDKSLGILDGTSGVRRAGRTMKDVIDSELDRYDTENRFLFMDPDAEKVSFTSSENPSPKTLQVILRTDEISLDDEEHKTMDAETQEPKISPLRRMWNVLVKMWQAIADVFKNR</sequence>
<dbReference type="Gene3D" id="1.10.287.950">
    <property type="entry name" value="Methyl-accepting chemotaxis protein"/>
    <property type="match status" value="1"/>
</dbReference>
<protein>
    <recommendedName>
        <fullName evidence="5">Methyl-accepting chemotaxis protein</fullName>
    </recommendedName>
</protein>
<gene>
    <name evidence="3" type="ORF">F130042H8_11120</name>
</gene>
<feature type="chain" id="PRO_5046691021" description="Methyl-accepting chemotaxis protein" evidence="2">
    <location>
        <begin position="23"/>
        <end position="810"/>
    </location>
</feature>
<keyword evidence="4" id="KW-1185">Reference proteome</keyword>
<organism evidence="3 4">
    <name type="scientific">Enterocloster alcoholdehydrogenati</name>
    <dbReference type="NCBI Taxonomy" id="2547410"/>
    <lineage>
        <taxon>Bacteria</taxon>
        <taxon>Bacillati</taxon>
        <taxon>Bacillota</taxon>
        <taxon>Clostridia</taxon>
        <taxon>Lachnospirales</taxon>
        <taxon>Lachnospiraceae</taxon>
        <taxon>Enterocloster</taxon>
    </lineage>
</organism>
<evidence type="ECO:0000313" key="3">
    <source>
        <dbReference type="EMBL" id="GAA6268052.1"/>
    </source>
</evidence>
<evidence type="ECO:0000256" key="2">
    <source>
        <dbReference type="SAM" id="SignalP"/>
    </source>
</evidence>
<dbReference type="EMBL" id="BAABXL010000001">
    <property type="protein sequence ID" value="GAA6268052.1"/>
    <property type="molecule type" value="Genomic_DNA"/>
</dbReference>
<proteinExistence type="predicted"/>
<dbReference type="RefSeq" id="WP_390469426.1">
    <property type="nucleotide sequence ID" value="NZ_BAABXL010000001.1"/>
</dbReference>
<reference evidence="3 4" key="1">
    <citation type="submission" date="2024-04" db="EMBL/GenBank/DDBJ databases">
        <title>Defined microbial consortia suppress multidrug-resistant proinflammatory Enterobacteriaceae via ecological control.</title>
        <authorList>
            <person name="Furuichi M."/>
            <person name="Kawaguchi T."/>
            <person name="Pust M."/>
            <person name="Yasuma K."/>
            <person name="Plichta D."/>
            <person name="Hasegawa N."/>
            <person name="Ohya T."/>
            <person name="Bhattarai S."/>
            <person name="Sasajima S."/>
            <person name="Aoto Y."/>
            <person name="Tuganbaev T."/>
            <person name="Yaginuma M."/>
            <person name="Ueda M."/>
            <person name="Okahashi N."/>
            <person name="Amafuji K."/>
            <person name="Kiridooshi Y."/>
            <person name="Sugita K."/>
            <person name="Strazar M."/>
            <person name="Skelly A."/>
            <person name="Suda W."/>
            <person name="Hattori M."/>
            <person name="Nakamoto N."/>
            <person name="Caballero S."/>
            <person name="Norman J."/>
            <person name="Olle B."/>
            <person name="Tanoue T."/>
            <person name="Arita M."/>
            <person name="Bucci V."/>
            <person name="Atarashi K."/>
            <person name="Xavier R."/>
            <person name="Honda K."/>
        </authorList>
    </citation>
    <scope>NUCLEOTIDE SEQUENCE [LARGE SCALE GENOMIC DNA]</scope>
    <source>
        <strain evidence="4">f13</strain>
    </source>
</reference>
<comment type="caution">
    <text evidence="3">The sequence shown here is derived from an EMBL/GenBank/DDBJ whole genome shotgun (WGS) entry which is preliminary data.</text>
</comment>
<dbReference type="Proteomes" id="UP001600894">
    <property type="component" value="Unassembled WGS sequence"/>
</dbReference>
<feature type="signal peptide" evidence="2">
    <location>
        <begin position="1"/>
        <end position="22"/>
    </location>
</feature>
<evidence type="ECO:0008006" key="5">
    <source>
        <dbReference type="Google" id="ProtNLM"/>
    </source>
</evidence>
<feature type="region of interest" description="Disordered" evidence="1">
    <location>
        <begin position="432"/>
        <end position="573"/>
    </location>
</feature>
<evidence type="ECO:0000313" key="4">
    <source>
        <dbReference type="Proteomes" id="UP001600894"/>
    </source>
</evidence>
<dbReference type="SUPFAM" id="SSF58104">
    <property type="entry name" value="Methyl-accepting chemotaxis protein (MCP) signaling domain"/>
    <property type="match status" value="1"/>
</dbReference>
<feature type="compositionally biased region" description="Low complexity" evidence="1">
    <location>
        <begin position="541"/>
        <end position="551"/>
    </location>
</feature>
<accession>A0ABQ0AVJ0</accession>